<dbReference type="Proteomes" id="UP001500194">
    <property type="component" value="Unassembled WGS sequence"/>
</dbReference>
<gene>
    <name evidence="23" type="ORF">GCM10009019_07450</name>
</gene>
<evidence type="ECO:0000256" key="13">
    <source>
        <dbReference type="ARBA" id="ARBA00022833"/>
    </source>
</evidence>
<dbReference type="SUPFAM" id="SSF53187">
    <property type="entry name" value="Zn-dependent exopeptidases"/>
    <property type="match status" value="1"/>
</dbReference>
<evidence type="ECO:0000256" key="17">
    <source>
        <dbReference type="ARBA" id="ARBA00023180"/>
    </source>
</evidence>
<dbReference type="InterPro" id="IPR039866">
    <property type="entry name" value="CPQ"/>
</dbReference>
<comment type="subunit">
    <text evidence="19">Homodimer. The monomeric form is inactive while the homodimer is active.</text>
</comment>
<proteinExistence type="predicted"/>
<dbReference type="GO" id="GO:0070573">
    <property type="term" value="F:metallodipeptidase activity"/>
    <property type="evidence" value="ECO:0007669"/>
    <property type="project" value="InterPro"/>
</dbReference>
<evidence type="ECO:0000313" key="23">
    <source>
        <dbReference type="EMBL" id="GAA0647515.1"/>
    </source>
</evidence>
<dbReference type="GO" id="GO:0005764">
    <property type="term" value="C:lysosome"/>
    <property type="evidence" value="ECO:0007669"/>
    <property type="project" value="UniProtKB-SubCell"/>
</dbReference>
<dbReference type="GO" id="GO:0006508">
    <property type="term" value="P:proteolysis"/>
    <property type="evidence" value="ECO:0007669"/>
    <property type="project" value="UniProtKB-KW"/>
</dbReference>
<keyword evidence="17" id="KW-0325">Glycoprotein</keyword>
<dbReference type="Pfam" id="PF04389">
    <property type="entry name" value="Peptidase_M28"/>
    <property type="match status" value="1"/>
</dbReference>
<evidence type="ECO:0000256" key="4">
    <source>
        <dbReference type="ARBA" id="ARBA00004613"/>
    </source>
</evidence>
<comment type="subcellular location">
    <subcellularLocation>
        <location evidence="1">Endoplasmic reticulum</location>
    </subcellularLocation>
    <subcellularLocation>
        <location evidence="3">Golgi apparatus</location>
    </subcellularLocation>
    <subcellularLocation>
        <location evidence="2">Lysosome</location>
    </subcellularLocation>
    <subcellularLocation>
        <location evidence="4">Secreted</location>
    </subcellularLocation>
</comment>
<dbReference type="Gene3D" id="3.50.30.30">
    <property type="match status" value="1"/>
</dbReference>
<evidence type="ECO:0000256" key="1">
    <source>
        <dbReference type="ARBA" id="ARBA00004240"/>
    </source>
</evidence>
<name>A0AAV3SZ39_9EURY</name>
<dbReference type="InterPro" id="IPR007484">
    <property type="entry name" value="Peptidase_M28"/>
</dbReference>
<evidence type="ECO:0000256" key="3">
    <source>
        <dbReference type="ARBA" id="ARBA00004555"/>
    </source>
</evidence>
<organism evidence="23 24">
    <name type="scientific">Salarchaeum japonicum</name>
    <dbReference type="NCBI Taxonomy" id="555573"/>
    <lineage>
        <taxon>Archaea</taxon>
        <taxon>Methanobacteriati</taxon>
        <taxon>Methanobacteriota</taxon>
        <taxon>Stenosarchaea group</taxon>
        <taxon>Halobacteria</taxon>
        <taxon>Halobacteriales</taxon>
        <taxon>Halobacteriaceae</taxon>
    </lineage>
</organism>
<evidence type="ECO:0000256" key="8">
    <source>
        <dbReference type="ARBA" id="ARBA00022670"/>
    </source>
</evidence>
<evidence type="ECO:0000256" key="12">
    <source>
        <dbReference type="ARBA" id="ARBA00022824"/>
    </source>
</evidence>
<keyword evidence="14" id="KW-0333">Golgi apparatus</keyword>
<dbReference type="EMBL" id="BAAADU010000002">
    <property type="protein sequence ID" value="GAA0647515.1"/>
    <property type="molecule type" value="Genomic_DNA"/>
</dbReference>
<keyword evidence="8" id="KW-0645">Protease</keyword>
<dbReference type="RefSeq" id="WP_227261546.1">
    <property type="nucleotide sequence ID" value="NZ_BAAADU010000002.1"/>
</dbReference>
<evidence type="ECO:0000256" key="15">
    <source>
        <dbReference type="ARBA" id="ARBA00023049"/>
    </source>
</evidence>
<keyword evidence="15" id="KW-0482">Metalloprotease</keyword>
<dbReference type="PANTHER" id="PTHR12053:SF3">
    <property type="entry name" value="CARBOXYPEPTIDASE Q"/>
    <property type="match status" value="1"/>
</dbReference>
<evidence type="ECO:0000256" key="10">
    <source>
        <dbReference type="ARBA" id="ARBA00022729"/>
    </source>
</evidence>
<dbReference type="Gene3D" id="3.40.630.10">
    <property type="entry name" value="Zn peptidases"/>
    <property type="match status" value="1"/>
</dbReference>
<evidence type="ECO:0000256" key="2">
    <source>
        <dbReference type="ARBA" id="ARBA00004371"/>
    </source>
</evidence>
<evidence type="ECO:0000259" key="21">
    <source>
        <dbReference type="Pfam" id="PF02225"/>
    </source>
</evidence>
<dbReference type="GeneID" id="68572133"/>
<dbReference type="CDD" id="cd04819">
    <property type="entry name" value="PA_2"/>
    <property type="match status" value="1"/>
</dbReference>
<dbReference type="AlphaFoldDB" id="A0AAV3SZ39"/>
<keyword evidence="16" id="KW-0865">Zymogen</keyword>
<evidence type="ECO:0000256" key="14">
    <source>
        <dbReference type="ARBA" id="ARBA00023034"/>
    </source>
</evidence>
<keyword evidence="12" id="KW-0256">Endoplasmic reticulum</keyword>
<evidence type="ECO:0000256" key="11">
    <source>
        <dbReference type="ARBA" id="ARBA00022801"/>
    </source>
</evidence>
<feature type="domain" description="Peptidase M28" evidence="22">
    <location>
        <begin position="215"/>
        <end position="396"/>
    </location>
</feature>
<evidence type="ECO:0000256" key="9">
    <source>
        <dbReference type="ARBA" id="ARBA00022723"/>
    </source>
</evidence>
<keyword evidence="6" id="KW-0964">Secreted</keyword>
<keyword evidence="13" id="KW-0862">Zinc</keyword>
<accession>A0AAV3SZ39</accession>
<dbReference type="InterPro" id="IPR003137">
    <property type="entry name" value="PA_domain"/>
</dbReference>
<dbReference type="Pfam" id="PF02225">
    <property type="entry name" value="PA"/>
    <property type="match status" value="1"/>
</dbReference>
<evidence type="ECO:0000256" key="19">
    <source>
        <dbReference type="ARBA" id="ARBA00025833"/>
    </source>
</evidence>
<keyword evidence="11" id="KW-0378">Hydrolase</keyword>
<keyword evidence="18" id="KW-0458">Lysosome</keyword>
<comment type="caution">
    <text evidence="23">The sequence shown here is derived from an EMBL/GenBank/DDBJ whole genome shotgun (WGS) entry which is preliminary data.</text>
</comment>
<dbReference type="PANTHER" id="PTHR12053">
    <property type="entry name" value="PROTEASE FAMILY M28 PLASMA GLUTAMATE CARBOXYPEPTIDASE-RELATED"/>
    <property type="match status" value="1"/>
</dbReference>
<keyword evidence="24" id="KW-1185">Reference proteome</keyword>
<dbReference type="GO" id="GO:0005576">
    <property type="term" value="C:extracellular region"/>
    <property type="evidence" value="ECO:0007669"/>
    <property type="project" value="UniProtKB-SubCell"/>
</dbReference>
<dbReference type="InterPro" id="IPR046450">
    <property type="entry name" value="PA_dom_sf"/>
</dbReference>
<sequence>MVETPEAFGRLWADDYPGTFLRDLAEIGDRMSGRPGERRAAELVADAFADAGARNVAVESFEMNAWRRGDTDFGVTSPVERSFEALALPYSPSGDVHGELVDVGHGTPEEIEAADVAGKVVVASTETPPGMDRLYHRMEKFGHAVAAGASAFVFANHKQGQLPPTGALRFDREAAVPAVGVSAETGTWLREYADRDGEVSLSVSADTAPGDGHNTTGVFGPDTDEEVVVLAHHDGHDIAEAALDNGCGVATVVAMARVLADLDLDTRVRVVSVGGEEVGLLGASALADRLDAERIRSVVNVDGAGRYRTMRAFTHGTPAFEDVLDSVANTASRELRVEGALHPFSDHWPFLKREIPAVQLHSVTPERGRGWGHTHADTWDKTDARNVREHGMLAALLVQRLTRESVPRPDADALADDLDSRGLRPGMKAAEIWPSHWG</sequence>
<evidence type="ECO:0000256" key="5">
    <source>
        <dbReference type="ARBA" id="ARBA00014116"/>
    </source>
</evidence>
<evidence type="ECO:0000313" key="24">
    <source>
        <dbReference type="Proteomes" id="UP001500194"/>
    </source>
</evidence>
<keyword evidence="10" id="KW-0732">Signal</keyword>
<keyword evidence="9" id="KW-0479">Metal-binding</keyword>
<feature type="domain" description="PA" evidence="21">
    <location>
        <begin position="97"/>
        <end position="188"/>
    </location>
</feature>
<dbReference type="SUPFAM" id="SSF52025">
    <property type="entry name" value="PA domain"/>
    <property type="match status" value="1"/>
</dbReference>
<reference evidence="23 24" key="1">
    <citation type="journal article" date="2019" name="Int. J. Syst. Evol. Microbiol.">
        <title>The Global Catalogue of Microorganisms (GCM) 10K type strain sequencing project: providing services to taxonomists for standard genome sequencing and annotation.</title>
        <authorList>
            <consortium name="The Broad Institute Genomics Platform"/>
            <consortium name="The Broad Institute Genome Sequencing Center for Infectious Disease"/>
            <person name="Wu L."/>
            <person name="Ma J."/>
        </authorList>
    </citation>
    <scope>NUCLEOTIDE SEQUENCE [LARGE SCALE GENOMIC DNA]</scope>
    <source>
        <strain evidence="23 24">JCM 16327</strain>
    </source>
</reference>
<evidence type="ECO:0000256" key="6">
    <source>
        <dbReference type="ARBA" id="ARBA00022525"/>
    </source>
</evidence>
<protein>
    <recommendedName>
        <fullName evidence="5">Carboxypeptidase Q</fullName>
    </recommendedName>
    <alternativeName>
        <fullName evidence="20">Plasma glutamate carboxypeptidase</fullName>
    </alternativeName>
</protein>
<keyword evidence="7" id="KW-0121">Carboxypeptidase</keyword>
<evidence type="ECO:0000259" key="22">
    <source>
        <dbReference type="Pfam" id="PF04389"/>
    </source>
</evidence>
<evidence type="ECO:0000256" key="20">
    <source>
        <dbReference type="ARBA" id="ARBA00033328"/>
    </source>
</evidence>
<evidence type="ECO:0000256" key="7">
    <source>
        <dbReference type="ARBA" id="ARBA00022645"/>
    </source>
</evidence>
<dbReference type="GO" id="GO:0004180">
    <property type="term" value="F:carboxypeptidase activity"/>
    <property type="evidence" value="ECO:0007669"/>
    <property type="project" value="UniProtKB-KW"/>
</dbReference>
<evidence type="ECO:0000256" key="18">
    <source>
        <dbReference type="ARBA" id="ARBA00023228"/>
    </source>
</evidence>
<evidence type="ECO:0000256" key="16">
    <source>
        <dbReference type="ARBA" id="ARBA00023145"/>
    </source>
</evidence>
<dbReference type="GO" id="GO:0046872">
    <property type="term" value="F:metal ion binding"/>
    <property type="evidence" value="ECO:0007669"/>
    <property type="project" value="UniProtKB-KW"/>
</dbReference>